<dbReference type="Pfam" id="PF08843">
    <property type="entry name" value="AbiEii"/>
    <property type="match status" value="1"/>
</dbReference>
<gene>
    <name evidence="1" type="ORF">L9S41_13935</name>
</gene>
<reference evidence="1" key="1">
    <citation type="journal article" date="2022" name="Environ. Microbiol.">
        <title>Geoalkalibacter halelectricus SAP #1 sp. nov. possessing extracellular electron transfer and mineral#reducing capabilities from a haloalkaline environment.</title>
        <authorList>
            <person name="Yadav S."/>
            <person name="Singh R."/>
            <person name="Sundharam S.S."/>
            <person name="Chaudhary S."/>
            <person name="Krishnamurthi S."/>
            <person name="Patil S.A."/>
        </authorList>
    </citation>
    <scope>NUCLEOTIDE SEQUENCE</scope>
    <source>
        <strain evidence="1">SAP-1</strain>
    </source>
</reference>
<dbReference type="EMBL" id="CP092109">
    <property type="protein sequence ID" value="UWZ78771.1"/>
    <property type="molecule type" value="Genomic_DNA"/>
</dbReference>
<dbReference type="InterPro" id="IPR014942">
    <property type="entry name" value="AbiEii"/>
</dbReference>
<dbReference type="Proteomes" id="UP001060414">
    <property type="component" value="Chromosome"/>
</dbReference>
<proteinExistence type="predicted"/>
<organism evidence="1 2">
    <name type="scientific">Geoalkalibacter halelectricus</name>
    <dbReference type="NCBI Taxonomy" id="2847045"/>
    <lineage>
        <taxon>Bacteria</taxon>
        <taxon>Pseudomonadati</taxon>
        <taxon>Thermodesulfobacteriota</taxon>
        <taxon>Desulfuromonadia</taxon>
        <taxon>Desulfuromonadales</taxon>
        <taxon>Geoalkalibacteraceae</taxon>
        <taxon>Geoalkalibacter</taxon>
    </lineage>
</organism>
<protein>
    <submittedName>
        <fullName evidence="1">Nucleotidyl transferase AbiEii/AbiGii toxin family protein</fullName>
    </submittedName>
</protein>
<dbReference type="GO" id="GO:0016740">
    <property type="term" value="F:transferase activity"/>
    <property type="evidence" value="ECO:0007669"/>
    <property type="project" value="UniProtKB-KW"/>
</dbReference>
<dbReference type="RefSeq" id="WP_260747129.1">
    <property type="nucleotide sequence ID" value="NZ_CP092109.1"/>
</dbReference>
<keyword evidence="1" id="KW-0808">Transferase</keyword>
<sequence>MAQQSGRNIAASVRDRLLKISRDSGRDFDAVLLQYLQERFLYRLGQSPYRQHLILKGALLFLAYEMSLLRPTRDIDFLGASTPNDLEAVRNLIAAVAGLGFADGAEFLPETIRVERITEDADYAGIRVQLEARLTTARKVLQLDIGLGDVVVAGPVAIDFPVLLEDQAPPHLLVYSRESAIGEKFEALVSLSLLTSRMKDIYDILHLAERERFSWATLWEAIMTTFARRATPLDDRRVIFSPRFTANPDKTTQWQAFLRRSRLSTDLTLPEAMARLETFIDPVCNERPNAAMWNPAAWRWEEGP</sequence>
<keyword evidence="2" id="KW-1185">Reference proteome</keyword>
<accession>A0ABY5ZNE2</accession>
<evidence type="ECO:0000313" key="1">
    <source>
        <dbReference type="EMBL" id="UWZ78771.1"/>
    </source>
</evidence>
<evidence type="ECO:0000313" key="2">
    <source>
        <dbReference type="Proteomes" id="UP001060414"/>
    </source>
</evidence>
<name>A0ABY5ZNE2_9BACT</name>